<keyword evidence="3" id="KW-1185">Reference proteome</keyword>
<accession>A0ABU3SLJ6</accession>
<sequence length="86" mass="8451">MVCSLAICTGLSVIGALVLAAVAFSQAITVCILLVATFRGFVDEGGSHALTVDAAWGGVLASVVLMAAPLCVMALMGGGSGGPWRG</sequence>
<gene>
    <name evidence="2" type="ORF">RWH44_07050</name>
</gene>
<reference evidence="2 3" key="1">
    <citation type="submission" date="2023-09" db="EMBL/GenBank/DDBJ databases">
        <title>Microbacterium fusihabitans sp. nov., Microbacterium phycihabitans sp. nov., and Microbacterium cervinum sp. nov., isolated from dried seaweeds of beach.</title>
        <authorList>
            <person name="Lee S.D."/>
        </authorList>
    </citation>
    <scope>NUCLEOTIDE SEQUENCE [LARGE SCALE GENOMIC DNA]</scope>
    <source>
        <strain evidence="2 3">KSW2-29</strain>
    </source>
</reference>
<evidence type="ECO:0000256" key="1">
    <source>
        <dbReference type="SAM" id="Phobius"/>
    </source>
</evidence>
<dbReference type="Proteomes" id="UP001261125">
    <property type="component" value="Unassembled WGS sequence"/>
</dbReference>
<keyword evidence="1" id="KW-0812">Transmembrane</keyword>
<evidence type="ECO:0000313" key="2">
    <source>
        <dbReference type="EMBL" id="MDU0345461.1"/>
    </source>
</evidence>
<dbReference type="RefSeq" id="WP_316004023.1">
    <property type="nucleotide sequence ID" value="NZ_JAWDIT010000002.1"/>
</dbReference>
<comment type="caution">
    <text evidence="2">The sequence shown here is derived from an EMBL/GenBank/DDBJ whole genome shotgun (WGS) entry which is preliminary data.</text>
</comment>
<proteinExistence type="predicted"/>
<name>A0ABU3SLJ6_9MICO</name>
<organism evidence="2 3">
    <name type="scientific">Microbacterium phycohabitans</name>
    <dbReference type="NCBI Taxonomy" id="3075993"/>
    <lineage>
        <taxon>Bacteria</taxon>
        <taxon>Bacillati</taxon>
        <taxon>Actinomycetota</taxon>
        <taxon>Actinomycetes</taxon>
        <taxon>Micrococcales</taxon>
        <taxon>Microbacteriaceae</taxon>
        <taxon>Microbacterium</taxon>
    </lineage>
</organism>
<evidence type="ECO:0000313" key="3">
    <source>
        <dbReference type="Proteomes" id="UP001261125"/>
    </source>
</evidence>
<dbReference type="EMBL" id="JAWDIT010000002">
    <property type="protein sequence ID" value="MDU0345461.1"/>
    <property type="molecule type" value="Genomic_DNA"/>
</dbReference>
<keyword evidence="1" id="KW-1133">Transmembrane helix</keyword>
<protein>
    <submittedName>
        <fullName evidence="2">Uncharacterized protein</fullName>
    </submittedName>
</protein>
<keyword evidence="1" id="KW-0472">Membrane</keyword>
<feature type="transmembrane region" description="Helical" evidence="1">
    <location>
        <begin position="54"/>
        <end position="76"/>
    </location>
</feature>